<dbReference type="AlphaFoldDB" id="A0A6D2LAE5"/>
<reference evidence="6 7" key="1">
    <citation type="submission" date="2018-12" db="EMBL/GenBank/DDBJ databases">
        <authorList>
            <consortium name="Pathogen Informatics"/>
        </authorList>
    </citation>
    <scope>NUCLEOTIDE SEQUENCE [LARGE SCALE GENOMIC DNA]</scope>
    <source>
        <strain evidence="6 7">NCTC6180</strain>
    </source>
</reference>
<evidence type="ECO:0000256" key="5">
    <source>
        <dbReference type="ARBA" id="ARBA00023136"/>
    </source>
</evidence>
<gene>
    <name evidence="6" type="ORF">NCTC6180_01788</name>
</gene>
<dbReference type="SUPFAM" id="SSF103473">
    <property type="entry name" value="MFS general substrate transporter"/>
    <property type="match status" value="1"/>
</dbReference>
<keyword evidence="4" id="KW-1133">Transmembrane helix</keyword>
<keyword evidence="2" id="KW-1003">Cell membrane</keyword>
<keyword evidence="5" id="KW-0472">Membrane</keyword>
<evidence type="ECO:0000256" key="2">
    <source>
        <dbReference type="ARBA" id="ARBA00022475"/>
    </source>
</evidence>
<dbReference type="Gene3D" id="1.20.1250.20">
    <property type="entry name" value="MFS general substrate transporter like domains"/>
    <property type="match status" value="1"/>
</dbReference>
<name>A0A6D2LAE5_STRSZ</name>
<protein>
    <submittedName>
        <fullName evidence="6">Putative permease</fullName>
    </submittedName>
</protein>
<dbReference type="Proteomes" id="UP000269903">
    <property type="component" value="Chromosome"/>
</dbReference>
<keyword evidence="3" id="KW-0812">Transmembrane</keyword>
<evidence type="ECO:0000256" key="1">
    <source>
        <dbReference type="ARBA" id="ARBA00004651"/>
    </source>
</evidence>
<dbReference type="PANTHER" id="PTHR23513:SF6">
    <property type="entry name" value="MAJOR FACILITATOR SUPERFAMILY ASSOCIATED DOMAIN-CONTAINING PROTEIN"/>
    <property type="match status" value="1"/>
</dbReference>
<evidence type="ECO:0000313" key="7">
    <source>
        <dbReference type="Proteomes" id="UP000269903"/>
    </source>
</evidence>
<evidence type="ECO:0000313" key="6">
    <source>
        <dbReference type="EMBL" id="VEF09187.1"/>
    </source>
</evidence>
<proteinExistence type="predicted"/>
<organism evidence="6 7">
    <name type="scientific">Streptococcus equi subsp. zooepidemicus</name>
    <dbReference type="NCBI Taxonomy" id="40041"/>
    <lineage>
        <taxon>Bacteria</taxon>
        <taxon>Bacillati</taxon>
        <taxon>Bacillota</taxon>
        <taxon>Bacilli</taxon>
        <taxon>Lactobacillales</taxon>
        <taxon>Streptococcaceae</taxon>
        <taxon>Streptococcus</taxon>
    </lineage>
</organism>
<dbReference type="PANTHER" id="PTHR23513">
    <property type="entry name" value="INTEGRAL MEMBRANE EFFLUX PROTEIN-RELATED"/>
    <property type="match status" value="1"/>
</dbReference>
<sequence length="410" mass="45636">MRLIFKNKVYRFLTISRLLNSMGSSLYNIVFIVYAANMFHSKIIVSLANITMVIPTIFTVFVGIKADNTLNKRRFLILTGFIQAILFTIVSFIINEATLLVFSIVSLFNIISDIFSDYSNGLRMPIIQKNIEQADLIEAYSFTQFISYICNLSGQAIGVWLLNISQNNFANIALVNALSFFLSACVLIPVKKELTYEKITKEISSDSFMKQLSEMFTSIKMIFNESSTTSFIHLLIAILLLNTIGGSITAIYNIFLLNQSILNFSYSQGLLVVEAILVGGILVGSLTPHDYFSKLPIDNLLKITAVVFILVGLSNLFHLSPIIGILLLSFATYLSGKVNPKINSLLLTNLPSNVLARTSNFLSLLFTLSIPIGTAVFSIVSSWNMNMTWLIFTIITVTILLLSVKKQSKS</sequence>
<dbReference type="RefSeq" id="WP_014622136.1">
    <property type="nucleotide sequence ID" value="NZ_CP046040.1"/>
</dbReference>
<dbReference type="InterPro" id="IPR036259">
    <property type="entry name" value="MFS_trans_sf"/>
</dbReference>
<dbReference type="GO" id="GO:0005886">
    <property type="term" value="C:plasma membrane"/>
    <property type="evidence" value="ECO:0007669"/>
    <property type="project" value="UniProtKB-SubCell"/>
</dbReference>
<comment type="subcellular location">
    <subcellularLocation>
        <location evidence="1">Cell membrane</location>
        <topology evidence="1">Multi-pass membrane protein</topology>
    </subcellularLocation>
</comment>
<accession>A0A6D2LAE5</accession>
<evidence type="ECO:0000256" key="4">
    <source>
        <dbReference type="ARBA" id="ARBA00022989"/>
    </source>
</evidence>
<dbReference type="EMBL" id="LR134317">
    <property type="protein sequence ID" value="VEF09187.1"/>
    <property type="molecule type" value="Genomic_DNA"/>
</dbReference>
<evidence type="ECO:0000256" key="3">
    <source>
        <dbReference type="ARBA" id="ARBA00022692"/>
    </source>
</evidence>